<organism evidence="2 3">
    <name type="scientific">Nitrosomonas ureae</name>
    <dbReference type="NCBI Taxonomy" id="44577"/>
    <lineage>
        <taxon>Bacteria</taxon>
        <taxon>Pseudomonadati</taxon>
        <taxon>Pseudomonadota</taxon>
        <taxon>Betaproteobacteria</taxon>
        <taxon>Nitrosomonadales</taxon>
        <taxon>Nitrosomonadaceae</taxon>
        <taxon>Nitrosomonas</taxon>
    </lineage>
</organism>
<proteinExistence type="predicted"/>
<dbReference type="Proteomes" id="UP000236753">
    <property type="component" value="Unassembled WGS sequence"/>
</dbReference>
<feature type="chain" id="PRO_5009290179" description="DUF2846 domain-containing protein" evidence="1">
    <location>
        <begin position="19"/>
        <end position="163"/>
    </location>
</feature>
<feature type="signal peptide" evidence="1">
    <location>
        <begin position="1"/>
        <end position="18"/>
    </location>
</feature>
<dbReference type="AlphaFoldDB" id="A0A1H5Y5F0"/>
<dbReference type="PROSITE" id="PS51257">
    <property type="entry name" value="PROKAR_LIPOPROTEIN"/>
    <property type="match status" value="1"/>
</dbReference>
<reference evidence="2 3" key="1">
    <citation type="submission" date="2016-10" db="EMBL/GenBank/DDBJ databases">
        <authorList>
            <person name="de Groot N.N."/>
        </authorList>
    </citation>
    <scope>NUCLEOTIDE SEQUENCE [LARGE SCALE GENOMIC DNA]</scope>
    <source>
        <strain evidence="2 3">Nm13</strain>
    </source>
</reference>
<keyword evidence="1" id="KW-0732">Signal</keyword>
<sequence length="163" mass="18023">MRLWLLLIPIVLLSACFAPQPLTHIPPELQYVVPAGQENSLATLVGSNEKSTPIDDFTVYVLAVDGKRVISGLENWDTALPIQPGLRTITVAFMRDPLNAQADLQLQAVAGGKYQIQFSTNAYFFGADTYCDFWIIDIATQKPVTGIKRGTLTNSIRYIPPRD</sequence>
<accession>A0A1H5Y5F0</accession>
<protein>
    <recommendedName>
        <fullName evidence="4">DUF2846 domain-containing protein</fullName>
    </recommendedName>
</protein>
<dbReference type="EMBL" id="FNUX01000039">
    <property type="protein sequence ID" value="SEG19269.1"/>
    <property type="molecule type" value="Genomic_DNA"/>
</dbReference>
<evidence type="ECO:0000313" key="2">
    <source>
        <dbReference type="EMBL" id="SEG19269.1"/>
    </source>
</evidence>
<name>A0A1H5Y5F0_9PROT</name>
<dbReference type="RefSeq" id="WP_258039460.1">
    <property type="nucleotide sequence ID" value="NZ_FNUX01000039.1"/>
</dbReference>
<evidence type="ECO:0008006" key="4">
    <source>
        <dbReference type="Google" id="ProtNLM"/>
    </source>
</evidence>
<gene>
    <name evidence="2" type="ORF">SAMN05216334_13914</name>
</gene>
<evidence type="ECO:0000256" key="1">
    <source>
        <dbReference type="SAM" id="SignalP"/>
    </source>
</evidence>
<evidence type="ECO:0000313" key="3">
    <source>
        <dbReference type="Proteomes" id="UP000236753"/>
    </source>
</evidence>